<dbReference type="RefSeq" id="WP_094572783.1">
    <property type="nucleotide sequence ID" value="NZ_CP022743.1"/>
</dbReference>
<keyword evidence="3" id="KW-1185">Reference proteome</keyword>
<sequence>MKSLVSIILLCVVVWGCGKQTDIKPTDPAKTDGNPSTPIKDTTKTQGKDDSVHMVTFVVYAQKVKTSVSGKKLSLAYDEDVNLFLTAEGYHKTSAIHLKEDFKQSALGAFDFRTENAEGQLTFNYVDDNLNNVKFKSITDTVVNGIKMVKINVHRLITFSKEYGVAQLAVDQQNLLLGKTGDMLTFSSFTYYNQKNYPAVSAVAYVQYIK</sequence>
<evidence type="ECO:0000256" key="1">
    <source>
        <dbReference type="SAM" id="MobiDB-lite"/>
    </source>
</evidence>
<dbReference type="OrthoDB" id="794000at2"/>
<reference evidence="2 3" key="1">
    <citation type="submission" date="2017-08" db="EMBL/GenBank/DDBJ databases">
        <title>Complete genome sequence of Mucilaginibacter sp. strain BJC16-A31.</title>
        <authorList>
            <consortium name="Henan University of Science and Technology"/>
            <person name="You X."/>
        </authorList>
    </citation>
    <scope>NUCLEOTIDE SEQUENCE [LARGE SCALE GENOMIC DNA]</scope>
    <source>
        <strain evidence="2 3">BJC16-A31</strain>
    </source>
</reference>
<name>A0A223P3W7_9SPHI</name>
<feature type="region of interest" description="Disordered" evidence="1">
    <location>
        <begin position="24"/>
        <end position="47"/>
    </location>
</feature>
<evidence type="ECO:0000313" key="3">
    <source>
        <dbReference type="Proteomes" id="UP000215002"/>
    </source>
</evidence>
<proteinExistence type="predicted"/>
<organism evidence="2 3">
    <name type="scientific">Mucilaginibacter xinganensis</name>
    <dbReference type="NCBI Taxonomy" id="1234841"/>
    <lineage>
        <taxon>Bacteria</taxon>
        <taxon>Pseudomonadati</taxon>
        <taxon>Bacteroidota</taxon>
        <taxon>Sphingobacteriia</taxon>
        <taxon>Sphingobacteriales</taxon>
        <taxon>Sphingobacteriaceae</taxon>
        <taxon>Mucilaginibacter</taxon>
    </lineage>
</organism>
<accession>A0A223P3W7</accession>
<dbReference type="EMBL" id="CP022743">
    <property type="protein sequence ID" value="ASU36817.1"/>
    <property type="molecule type" value="Genomic_DNA"/>
</dbReference>
<dbReference type="AlphaFoldDB" id="A0A223P3W7"/>
<dbReference type="KEGG" id="muc:MuYL_4934"/>
<evidence type="ECO:0000313" key="2">
    <source>
        <dbReference type="EMBL" id="ASU36817.1"/>
    </source>
</evidence>
<dbReference type="Proteomes" id="UP000215002">
    <property type="component" value="Chromosome"/>
</dbReference>
<gene>
    <name evidence="2" type="ORF">MuYL_4934</name>
</gene>
<protein>
    <submittedName>
        <fullName evidence="2">Uncharacterized protein</fullName>
    </submittedName>
</protein>